<protein>
    <submittedName>
        <fullName evidence="4">DNA-binding SARP family transcriptional activator</fullName>
    </submittedName>
</protein>
<evidence type="ECO:0000313" key="5">
    <source>
        <dbReference type="Proteomes" id="UP000539473"/>
    </source>
</evidence>
<comment type="caution">
    <text evidence="4">The sequence shown here is derived from an EMBL/GenBank/DDBJ whole genome shotgun (WGS) entry which is preliminary data.</text>
</comment>
<evidence type="ECO:0000313" key="4">
    <source>
        <dbReference type="EMBL" id="MBB5376818.1"/>
    </source>
</evidence>
<evidence type="ECO:0000313" key="6">
    <source>
        <dbReference type="Proteomes" id="UP000619376"/>
    </source>
</evidence>
<dbReference type="Proteomes" id="UP000619376">
    <property type="component" value="Unassembled WGS sequence"/>
</dbReference>
<sequence>MEWPWALTLLGTPTLHAADGRQWRPERKTAILLAYLALEGSATRARLAELLWPDTPPHGARNNLVHLLRRLSRLCGADLVHGHAALTLDGGVRVDARALLEPPGAPADIPAGTLLAGVDVDDLPEIEEWVAAWREDLDGRRRERLVHAAQAAEDAGEWTHALRHAGQLLDLDPASEDALRRVMRLHAHAGDRPAALAAYARGRELLARELGSDPEPQTRDLARRIEADGALPGVRRAATLPLGVLRPPVLVGRAAAWAQLEAAWAAGHTIYVTGDAGAGKTRLAQDFVASRGRALFLPGRAGAQDVPFAAAAHNARARLAAAPDVTLPEWARRELSRLLPELATGEPPPPIDSEAARLKYYLAHLELVRLTAPGFAAVITDDVQYYDPATVELGAFFLTQSPAPGEPGEVPRHVITYRRGSLPAHTQARIDALVEAGVAARVELGGLDVQGTRDLLHTLDVPGDDPDLPAALHRVTGGNPQFLLEALRHMFRSGDFRVDERLHRPEGVRPLVEERLAGLSGVALQVARGAAVLGDHFTLELLAEVLGLGVLNLAGAWEELETAQVTVGERFSHDVVREAVLAGLPDTVRTLLHRAAARTLERHGEHPGRVARHWQAAGDHAQAAAWLMRAGAAAEADLRPSEAAAAYAAAVGAYAAQGDDAGADAARRAGAAVGGDGGPRPTPRPPAG</sequence>
<feature type="region of interest" description="Disordered" evidence="1">
    <location>
        <begin position="658"/>
        <end position="688"/>
    </location>
</feature>
<name>A0A7W8NRF1_9DEIO</name>
<reference evidence="3" key="4">
    <citation type="submission" date="2024-05" db="EMBL/GenBank/DDBJ databases">
        <authorList>
            <person name="Sun Q."/>
            <person name="Zhou Y."/>
        </authorList>
    </citation>
    <scope>NUCLEOTIDE SEQUENCE</scope>
    <source>
        <strain evidence="3">CGMCC 1.18437</strain>
    </source>
</reference>
<dbReference type="AlphaFoldDB" id="A0A7W8NRF1"/>
<dbReference type="InterPro" id="IPR005158">
    <property type="entry name" value="BTAD"/>
</dbReference>
<feature type="domain" description="Bacterial transcriptional activator" evidence="2">
    <location>
        <begin position="94"/>
        <end position="226"/>
    </location>
</feature>
<evidence type="ECO:0000259" key="2">
    <source>
        <dbReference type="SMART" id="SM01043"/>
    </source>
</evidence>
<dbReference type="InterPro" id="IPR051677">
    <property type="entry name" value="AfsR-DnrI-RedD_regulator"/>
</dbReference>
<dbReference type="InterPro" id="IPR041664">
    <property type="entry name" value="AAA_16"/>
</dbReference>
<dbReference type="SUPFAM" id="SSF48452">
    <property type="entry name" value="TPR-like"/>
    <property type="match status" value="1"/>
</dbReference>
<dbReference type="PANTHER" id="PTHR35807">
    <property type="entry name" value="TRANSCRIPTIONAL REGULATOR REDD-RELATED"/>
    <property type="match status" value="1"/>
</dbReference>
<reference evidence="3" key="1">
    <citation type="journal article" date="2014" name="Int. J. Syst. Evol. Microbiol.">
        <title>Complete genome of a new Firmicutes species belonging to the dominant human colonic microbiota ('Ruminococcus bicirculans') reveals two chromosomes and a selective capacity to utilize plant glucans.</title>
        <authorList>
            <consortium name="NISC Comparative Sequencing Program"/>
            <person name="Wegmann U."/>
            <person name="Louis P."/>
            <person name="Goesmann A."/>
            <person name="Henrissat B."/>
            <person name="Duncan S.H."/>
            <person name="Flint H.J."/>
        </authorList>
    </citation>
    <scope>NUCLEOTIDE SEQUENCE</scope>
    <source>
        <strain evidence="3">CGMCC 1.18437</strain>
    </source>
</reference>
<reference evidence="6" key="2">
    <citation type="journal article" date="2019" name="Int. J. Syst. Evol. Microbiol.">
        <title>The Global Catalogue of Microorganisms (GCM) 10K type strain sequencing project: providing services to taxonomists for standard genome sequencing and annotation.</title>
        <authorList>
            <consortium name="The Broad Institute Genomics Platform"/>
            <consortium name="The Broad Institute Genome Sequencing Center for Infectious Disease"/>
            <person name="Wu L."/>
            <person name="Ma J."/>
        </authorList>
    </citation>
    <scope>NUCLEOTIDE SEQUENCE [LARGE SCALE GENOMIC DNA]</scope>
    <source>
        <strain evidence="6">CGMCC 1.18437</strain>
    </source>
</reference>
<proteinExistence type="predicted"/>
<dbReference type="GO" id="GO:0003677">
    <property type="term" value="F:DNA binding"/>
    <property type="evidence" value="ECO:0007669"/>
    <property type="project" value="UniProtKB-KW"/>
</dbReference>
<dbReference type="EMBL" id="JACHFK010000005">
    <property type="protein sequence ID" value="MBB5376818.1"/>
    <property type="molecule type" value="Genomic_DNA"/>
</dbReference>
<dbReference type="InterPro" id="IPR011990">
    <property type="entry name" value="TPR-like_helical_dom_sf"/>
</dbReference>
<organism evidence="4 5">
    <name type="scientific">Deinococcus metalli</name>
    <dbReference type="NCBI Taxonomy" id="1141878"/>
    <lineage>
        <taxon>Bacteria</taxon>
        <taxon>Thermotogati</taxon>
        <taxon>Deinococcota</taxon>
        <taxon>Deinococci</taxon>
        <taxon>Deinococcales</taxon>
        <taxon>Deinococcaceae</taxon>
        <taxon>Deinococcus</taxon>
    </lineage>
</organism>
<dbReference type="EMBL" id="BNAJ01000005">
    <property type="protein sequence ID" value="GHF45581.1"/>
    <property type="molecule type" value="Genomic_DNA"/>
</dbReference>
<dbReference type="SMART" id="SM01043">
    <property type="entry name" value="BTAD"/>
    <property type="match status" value="1"/>
</dbReference>
<accession>A0A7W8NRF1</accession>
<keyword evidence="6" id="KW-1185">Reference proteome</keyword>
<feature type="compositionally biased region" description="Low complexity" evidence="1">
    <location>
        <begin position="658"/>
        <end position="671"/>
    </location>
</feature>
<evidence type="ECO:0000256" key="1">
    <source>
        <dbReference type="SAM" id="MobiDB-lite"/>
    </source>
</evidence>
<dbReference type="RefSeq" id="WP_184111817.1">
    <property type="nucleotide sequence ID" value="NZ_BNAJ01000005.1"/>
</dbReference>
<gene>
    <name evidence="3" type="ORF">GCM10017781_22470</name>
    <name evidence="4" type="ORF">HNQ07_002282</name>
</gene>
<dbReference type="Proteomes" id="UP000539473">
    <property type="component" value="Unassembled WGS sequence"/>
</dbReference>
<evidence type="ECO:0000313" key="3">
    <source>
        <dbReference type="EMBL" id="GHF45581.1"/>
    </source>
</evidence>
<dbReference type="Pfam" id="PF13191">
    <property type="entry name" value="AAA_16"/>
    <property type="match status" value="1"/>
</dbReference>
<keyword evidence="4" id="KW-0238">DNA-binding</keyword>
<dbReference type="Pfam" id="PF03704">
    <property type="entry name" value="BTAD"/>
    <property type="match status" value="1"/>
</dbReference>
<dbReference type="Gene3D" id="1.25.40.10">
    <property type="entry name" value="Tetratricopeptide repeat domain"/>
    <property type="match status" value="1"/>
</dbReference>
<reference evidence="4 5" key="3">
    <citation type="submission" date="2020-08" db="EMBL/GenBank/DDBJ databases">
        <title>Genomic Encyclopedia of Type Strains, Phase IV (KMG-IV): sequencing the most valuable type-strain genomes for metagenomic binning, comparative biology and taxonomic classification.</title>
        <authorList>
            <person name="Goeker M."/>
        </authorList>
    </citation>
    <scope>NUCLEOTIDE SEQUENCE [LARGE SCALE GENOMIC DNA]</scope>
    <source>
        <strain evidence="4 5">DSM 27521</strain>
    </source>
</reference>